<feature type="non-terminal residue" evidence="3">
    <location>
        <position position="170"/>
    </location>
</feature>
<feature type="non-terminal residue" evidence="3">
    <location>
        <position position="1"/>
    </location>
</feature>
<dbReference type="InterPro" id="IPR001878">
    <property type="entry name" value="Znf_CCHC"/>
</dbReference>
<dbReference type="PROSITE" id="PS50158">
    <property type="entry name" value="ZF_CCHC"/>
    <property type="match status" value="1"/>
</dbReference>
<keyword evidence="1" id="KW-0863">Zinc-finger</keyword>
<dbReference type="AlphaFoldDB" id="A0A170U4Q0"/>
<keyword evidence="1" id="KW-0479">Metal-binding</keyword>
<dbReference type="GO" id="GO:0003676">
    <property type="term" value="F:nucleic acid binding"/>
    <property type="evidence" value="ECO:0007669"/>
    <property type="project" value="InterPro"/>
</dbReference>
<dbReference type="EMBL" id="GEMB01007871">
    <property type="protein sequence ID" value="JAR95586.1"/>
    <property type="molecule type" value="Transcribed_RNA"/>
</dbReference>
<dbReference type="GO" id="GO:0008270">
    <property type="term" value="F:zinc ion binding"/>
    <property type="evidence" value="ECO:0007669"/>
    <property type="project" value="UniProtKB-KW"/>
</dbReference>
<proteinExistence type="predicted"/>
<feature type="domain" description="CCHC-type" evidence="2">
    <location>
        <begin position="148"/>
        <end position="162"/>
    </location>
</feature>
<keyword evidence="1" id="KW-0862">Zinc</keyword>
<dbReference type="Gene3D" id="4.10.60.10">
    <property type="entry name" value="Zinc finger, CCHC-type"/>
    <property type="match status" value="1"/>
</dbReference>
<dbReference type="Pfam" id="PF00098">
    <property type="entry name" value="zf-CCHC"/>
    <property type="match status" value="1"/>
</dbReference>
<evidence type="ECO:0000259" key="2">
    <source>
        <dbReference type="PROSITE" id="PS50158"/>
    </source>
</evidence>
<evidence type="ECO:0000313" key="3">
    <source>
        <dbReference type="EMBL" id="JAR95586.1"/>
    </source>
</evidence>
<dbReference type="SMART" id="SM00343">
    <property type="entry name" value="ZnF_C2HC"/>
    <property type="match status" value="1"/>
</dbReference>
<name>A0A170U4Q0_TRIIF</name>
<sequence length="170" mass="19521">KSLTGSARSFLRSERVLNRTNILKKLLLKEFKKKTNSAQLHKLLSNRKLRKEEKGKEYYFAMRELASQGRIDKEALVQYIIDGIPDGPINKAFLYEARNLRELKDKLEIFDKLRVRDFKVKDVKSHSKSKTAQTGASKVAISTSNNTRCYNCGTQGHISKDCEHKAKGFK</sequence>
<protein>
    <submittedName>
        <fullName evidence="3">Putative zinc finger C2HC domain-containing protein</fullName>
    </submittedName>
</protein>
<dbReference type="SUPFAM" id="SSF57756">
    <property type="entry name" value="Retrovirus zinc finger-like domains"/>
    <property type="match status" value="1"/>
</dbReference>
<evidence type="ECO:0000256" key="1">
    <source>
        <dbReference type="PROSITE-ProRule" id="PRU00047"/>
    </source>
</evidence>
<organism evidence="3">
    <name type="scientific">Triatoma infestans</name>
    <name type="common">Assassin bug</name>
    <dbReference type="NCBI Taxonomy" id="30076"/>
    <lineage>
        <taxon>Eukaryota</taxon>
        <taxon>Metazoa</taxon>
        <taxon>Ecdysozoa</taxon>
        <taxon>Arthropoda</taxon>
        <taxon>Hexapoda</taxon>
        <taxon>Insecta</taxon>
        <taxon>Pterygota</taxon>
        <taxon>Neoptera</taxon>
        <taxon>Paraneoptera</taxon>
        <taxon>Hemiptera</taxon>
        <taxon>Heteroptera</taxon>
        <taxon>Panheteroptera</taxon>
        <taxon>Cimicomorpha</taxon>
        <taxon>Reduviidae</taxon>
        <taxon>Triatominae</taxon>
        <taxon>Triatoma</taxon>
    </lineage>
</organism>
<reference evidence="3" key="1">
    <citation type="submission" date="2016-04" db="EMBL/GenBank/DDBJ databases">
        <authorList>
            <person name="Calderon-Fernandez G.M.Sr."/>
        </authorList>
    </citation>
    <scope>NUCLEOTIDE SEQUENCE</scope>
    <source>
        <strain evidence="3">Int1</strain>
        <tissue evidence="3">Integument</tissue>
    </source>
</reference>
<dbReference type="InterPro" id="IPR036875">
    <property type="entry name" value="Znf_CCHC_sf"/>
</dbReference>
<reference evidence="3" key="2">
    <citation type="journal article" date="2017" name="J. Med. Entomol.">
        <title>Transcriptome Analysis of the Triatoma infestans (Hemiptera: Reduviidae) Integument.</title>
        <authorList>
            <person name="Calderon-Fernandez G.M."/>
            <person name="Moriconi D.E."/>
            <person name="Dulbecco A.B."/>
            <person name="Juarez M.P."/>
        </authorList>
    </citation>
    <scope>NUCLEOTIDE SEQUENCE</scope>
    <source>
        <strain evidence="3">Int1</strain>
        <tissue evidence="3">Integument</tissue>
    </source>
</reference>
<accession>A0A170U4Q0</accession>